<feature type="domain" description="FlgD/Vpr Ig-like" evidence="7">
    <location>
        <begin position="105"/>
        <end position="179"/>
    </location>
</feature>
<dbReference type="AlphaFoldDB" id="A0A2P7NTN1"/>
<dbReference type="Pfam" id="PF03963">
    <property type="entry name" value="FlgD"/>
    <property type="match status" value="1"/>
</dbReference>
<dbReference type="RefSeq" id="WP_106707429.1">
    <property type="nucleotide sequence ID" value="NZ_PXXU01000036.1"/>
</dbReference>
<dbReference type="OrthoDB" id="9785233at2"/>
<evidence type="ECO:0000256" key="4">
    <source>
        <dbReference type="ARBA" id="ARBA00024746"/>
    </source>
</evidence>
<dbReference type="InterPro" id="IPR025963">
    <property type="entry name" value="FLgD_Tudor"/>
</dbReference>
<evidence type="ECO:0000313" key="9">
    <source>
        <dbReference type="EMBL" id="PSJ16789.1"/>
    </source>
</evidence>
<dbReference type="InterPro" id="IPR005648">
    <property type="entry name" value="FlgD"/>
</dbReference>
<evidence type="ECO:0000259" key="8">
    <source>
        <dbReference type="Pfam" id="PF13861"/>
    </source>
</evidence>
<sequence length="222" mass="23091">MNTVQQASSQAISSGATAGTNTKKVAENPQDRFLKLLVTQMKNQDPLKPLDNAEVTSQLAQISTVTGIDKLNSTLQQLVSSSDDSRSLEALGMIGHSAFVPGKSIALDEDGAIAGIELAQSVDQVSVTILDSSGIAIRKMDLGVQPQGISTLAWDGVTDSGAKAAAGDYTFAVTAKQGDKDVKINTLSFGKVNSVSHGELGTLLDMGNELGLVSLADVKQVF</sequence>
<evidence type="ECO:0000256" key="5">
    <source>
        <dbReference type="RuleBase" id="RU362076"/>
    </source>
</evidence>
<dbReference type="EMBL" id="PXXU01000036">
    <property type="protein sequence ID" value="PSJ16789.1"/>
    <property type="molecule type" value="Genomic_DNA"/>
</dbReference>
<dbReference type="GO" id="GO:0044781">
    <property type="term" value="P:bacterial-type flagellum organization"/>
    <property type="evidence" value="ECO:0007669"/>
    <property type="project" value="UniProtKB-UniRule"/>
</dbReference>
<reference evidence="9 10" key="1">
    <citation type="submission" date="2018-03" db="EMBL/GenBank/DDBJ databases">
        <title>Draft genome of Nitrosomonas supralitoralis APG5.</title>
        <authorList>
            <person name="Urakawa H."/>
            <person name="Lopez J.V."/>
        </authorList>
    </citation>
    <scope>NUCLEOTIDE SEQUENCE [LARGE SCALE GENOMIC DNA]</scope>
    <source>
        <strain evidence="9 10">APG5</strain>
    </source>
</reference>
<proteinExistence type="inferred from homology"/>
<keyword evidence="3 5" id="KW-1005">Bacterial flagellum biogenesis</keyword>
<evidence type="ECO:0000259" key="7">
    <source>
        <dbReference type="Pfam" id="PF13860"/>
    </source>
</evidence>
<keyword evidence="9" id="KW-0966">Cell projection</keyword>
<keyword evidence="9" id="KW-0282">Flagellum</keyword>
<keyword evidence="10" id="KW-1185">Reference proteome</keyword>
<evidence type="ECO:0000256" key="1">
    <source>
        <dbReference type="ARBA" id="ARBA00010577"/>
    </source>
</evidence>
<evidence type="ECO:0000256" key="2">
    <source>
        <dbReference type="ARBA" id="ARBA00016013"/>
    </source>
</evidence>
<feature type="region of interest" description="Disordered" evidence="6">
    <location>
        <begin position="1"/>
        <end position="25"/>
    </location>
</feature>
<feature type="domain" description="FlgD Tudor-like" evidence="8">
    <location>
        <begin position="86"/>
        <end position="219"/>
    </location>
</feature>
<accession>A0A2P7NTN1</accession>
<evidence type="ECO:0000313" key="10">
    <source>
        <dbReference type="Proteomes" id="UP000241912"/>
    </source>
</evidence>
<gene>
    <name evidence="9" type="ORF">C7H79_11585</name>
</gene>
<dbReference type="Gene3D" id="2.60.40.4070">
    <property type="match status" value="1"/>
</dbReference>
<protein>
    <recommendedName>
        <fullName evidence="2 5">Basal-body rod modification protein FlgD</fullName>
    </recommendedName>
</protein>
<dbReference type="InterPro" id="IPR025965">
    <property type="entry name" value="FlgD/Vpr_Ig-like"/>
</dbReference>
<feature type="compositionally biased region" description="Low complexity" evidence="6">
    <location>
        <begin position="1"/>
        <end position="20"/>
    </location>
</feature>
<organism evidence="9 10">
    <name type="scientific">Nitrosomonas supralitoralis</name>
    <dbReference type="NCBI Taxonomy" id="2116706"/>
    <lineage>
        <taxon>Bacteria</taxon>
        <taxon>Pseudomonadati</taxon>
        <taxon>Pseudomonadota</taxon>
        <taxon>Betaproteobacteria</taxon>
        <taxon>Nitrosomonadales</taxon>
        <taxon>Nitrosomonadaceae</taxon>
        <taxon>Nitrosomonas</taxon>
    </lineage>
</organism>
<evidence type="ECO:0000256" key="3">
    <source>
        <dbReference type="ARBA" id="ARBA00022795"/>
    </source>
</evidence>
<dbReference type="Proteomes" id="UP000241912">
    <property type="component" value="Unassembled WGS sequence"/>
</dbReference>
<comment type="similarity">
    <text evidence="1 5">Belongs to the FlgD family.</text>
</comment>
<dbReference type="Pfam" id="PF13860">
    <property type="entry name" value="FlgD_ig"/>
    <property type="match status" value="1"/>
</dbReference>
<dbReference type="Pfam" id="PF13861">
    <property type="entry name" value="FLgD_tudor"/>
    <property type="match status" value="1"/>
</dbReference>
<comment type="function">
    <text evidence="4 5">Required for flagellar hook formation. May act as a scaffolding protein.</text>
</comment>
<name>A0A2P7NTN1_9PROT</name>
<dbReference type="Gene3D" id="2.30.30.910">
    <property type="match status" value="1"/>
</dbReference>
<evidence type="ECO:0000256" key="6">
    <source>
        <dbReference type="SAM" id="MobiDB-lite"/>
    </source>
</evidence>
<keyword evidence="9" id="KW-0969">Cilium</keyword>
<comment type="caution">
    <text evidence="9">The sequence shown here is derived from an EMBL/GenBank/DDBJ whole genome shotgun (WGS) entry which is preliminary data.</text>
</comment>